<accession>A0ABW4RRF2</accession>
<protein>
    <recommendedName>
        <fullName evidence="3">XRE family transcriptional regulator</fullName>
    </recommendedName>
</protein>
<evidence type="ECO:0000313" key="1">
    <source>
        <dbReference type="EMBL" id="MFD1888639.1"/>
    </source>
</evidence>
<dbReference type="RefSeq" id="WP_343871707.1">
    <property type="nucleotide sequence ID" value="NZ_BAAAIX010000001.1"/>
</dbReference>
<proteinExistence type="predicted"/>
<organism evidence="1 2">
    <name type="scientific">Luteococcus peritonei</name>
    <dbReference type="NCBI Taxonomy" id="88874"/>
    <lineage>
        <taxon>Bacteria</taxon>
        <taxon>Bacillati</taxon>
        <taxon>Actinomycetota</taxon>
        <taxon>Actinomycetes</taxon>
        <taxon>Propionibacteriales</taxon>
        <taxon>Propionibacteriaceae</taxon>
        <taxon>Luteococcus</taxon>
    </lineage>
</organism>
<evidence type="ECO:0008006" key="3">
    <source>
        <dbReference type="Google" id="ProtNLM"/>
    </source>
</evidence>
<dbReference type="CDD" id="cd00093">
    <property type="entry name" value="HTH_XRE"/>
    <property type="match status" value="1"/>
</dbReference>
<comment type="caution">
    <text evidence="1">The sequence shown here is derived from an EMBL/GenBank/DDBJ whole genome shotgun (WGS) entry which is preliminary data.</text>
</comment>
<evidence type="ECO:0000313" key="2">
    <source>
        <dbReference type="Proteomes" id="UP001597326"/>
    </source>
</evidence>
<gene>
    <name evidence="1" type="ORF">ACFSCS_00350</name>
</gene>
<dbReference type="EMBL" id="JBHUFZ010000001">
    <property type="protein sequence ID" value="MFD1888639.1"/>
    <property type="molecule type" value="Genomic_DNA"/>
</dbReference>
<dbReference type="InterPro" id="IPR001387">
    <property type="entry name" value="Cro/C1-type_HTH"/>
</dbReference>
<name>A0ABW4RRF2_9ACTN</name>
<keyword evidence="2" id="KW-1185">Reference proteome</keyword>
<dbReference type="Proteomes" id="UP001597326">
    <property type="component" value="Unassembled WGS sequence"/>
</dbReference>
<sequence length="292" mass="32067">MAVVDSDPSSVPNLFAERLSLAIAERGLSLHRIRAHLQALGLDVSVATLSYWASGRSRPTRGRSLDMVHSLERVLQVEPGHLAEALGSQPSPVLERLVPDAGALAQVLRDMGLNYPGQHRRMLVHDTNLLDASGQERHCSTRQVIRAEVDGVDRWGIVVRPEDGQAAEVEALATLRLGETVPVPGSSILVVEALLPRPLHRGETVFTEHRTHYLGDAAEPCTRFGRLVGGSVDMLVLEARFESRMPRHVERCFLDPDGQSLPVVQSVMVSQYHLHVVVPTASPGTHTLDWTW</sequence>
<reference evidence="2" key="1">
    <citation type="journal article" date="2019" name="Int. J. Syst. Evol. Microbiol.">
        <title>The Global Catalogue of Microorganisms (GCM) 10K type strain sequencing project: providing services to taxonomists for standard genome sequencing and annotation.</title>
        <authorList>
            <consortium name="The Broad Institute Genomics Platform"/>
            <consortium name="The Broad Institute Genome Sequencing Center for Infectious Disease"/>
            <person name="Wu L."/>
            <person name="Ma J."/>
        </authorList>
    </citation>
    <scope>NUCLEOTIDE SEQUENCE [LARGE SCALE GENOMIC DNA]</scope>
    <source>
        <strain evidence="2">CAIM 431</strain>
    </source>
</reference>